<dbReference type="Pfam" id="PF13560">
    <property type="entry name" value="HTH_31"/>
    <property type="match status" value="1"/>
</dbReference>
<feature type="compositionally biased region" description="Basic and acidic residues" evidence="1">
    <location>
        <begin position="109"/>
        <end position="118"/>
    </location>
</feature>
<name>A0ABY5PNV9_9ACTN</name>
<protein>
    <submittedName>
        <fullName evidence="3">Helix-turn-helix domain-containing protein</fullName>
    </submittedName>
</protein>
<keyword evidence="4" id="KW-1185">Reference proteome</keyword>
<dbReference type="PROSITE" id="PS50943">
    <property type="entry name" value="HTH_CROC1"/>
    <property type="match status" value="1"/>
</dbReference>
<evidence type="ECO:0000313" key="3">
    <source>
        <dbReference type="EMBL" id="UUY06205.1"/>
    </source>
</evidence>
<dbReference type="Gene3D" id="1.10.260.40">
    <property type="entry name" value="lambda repressor-like DNA-binding domains"/>
    <property type="match status" value="1"/>
</dbReference>
<reference evidence="4" key="1">
    <citation type="submission" date="2021-11" db="EMBL/GenBank/DDBJ databases">
        <title>Cultivation dependent microbiological survey of springs from the worlds oldest radium mine currently devoted to the extraction of radon-saturated water.</title>
        <authorList>
            <person name="Kapinusova G."/>
            <person name="Smrhova T."/>
            <person name="Strejcek M."/>
            <person name="Suman J."/>
            <person name="Jani K."/>
            <person name="Pajer P."/>
            <person name="Uhlik O."/>
        </authorList>
    </citation>
    <scope>NUCLEOTIDE SEQUENCE [LARGE SCALE GENOMIC DNA]</scope>
    <source>
        <strain evidence="4">J379</strain>
    </source>
</reference>
<feature type="domain" description="HTH cro/C1-type" evidence="2">
    <location>
        <begin position="20"/>
        <end position="72"/>
    </location>
</feature>
<organism evidence="3 4">
    <name type="scientific">Svornostia abyssi</name>
    <dbReference type="NCBI Taxonomy" id="2898438"/>
    <lineage>
        <taxon>Bacteria</taxon>
        <taxon>Bacillati</taxon>
        <taxon>Actinomycetota</taxon>
        <taxon>Thermoleophilia</taxon>
        <taxon>Solirubrobacterales</taxon>
        <taxon>Baekduiaceae</taxon>
        <taxon>Svornostia</taxon>
    </lineage>
</organism>
<dbReference type="InterPro" id="IPR010982">
    <property type="entry name" value="Lambda_DNA-bd_dom_sf"/>
</dbReference>
<evidence type="ECO:0000259" key="2">
    <source>
        <dbReference type="PROSITE" id="PS50943"/>
    </source>
</evidence>
<feature type="region of interest" description="Disordered" evidence="1">
    <location>
        <begin position="77"/>
        <end position="124"/>
    </location>
</feature>
<dbReference type="RefSeq" id="WP_353866631.1">
    <property type="nucleotide sequence ID" value="NZ_CP088295.1"/>
</dbReference>
<gene>
    <name evidence="3" type="ORF">LRS13_12055</name>
</gene>
<proteinExistence type="predicted"/>
<dbReference type="CDD" id="cd00093">
    <property type="entry name" value="HTH_XRE"/>
    <property type="match status" value="1"/>
</dbReference>
<evidence type="ECO:0000256" key="1">
    <source>
        <dbReference type="SAM" id="MobiDB-lite"/>
    </source>
</evidence>
<dbReference type="Proteomes" id="UP001058860">
    <property type="component" value="Chromosome"/>
</dbReference>
<dbReference type="EMBL" id="CP088295">
    <property type="protein sequence ID" value="UUY06205.1"/>
    <property type="molecule type" value="Genomic_DNA"/>
</dbReference>
<dbReference type="SMART" id="SM00530">
    <property type="entry name" value="HTH_XRE"/>
    <property type="match status" value="1"/>
</dbReference>
<dbReference type="SUPFAM" id="SSF47413">
    <property type="entry name" value="lambda repressor-like DNA-binding domains"/>
    <property type="match status" value="1"/>
</dbReference>
<dbReference type="InterPro" id="IPR001387">
    <property type="entry name" value="Cro/C1-type_HTH"/>
</dbReference>
<evidence type="ECO:0000313" key="4">
    <source>
        <dbReference type="Proteomes" id="UP001058860"/>
    </source>
</evidence>
<accession>A0ABY5PNV9</accession>
<sequence length="124" mass="13615">MRFSDLITDDAVLTELGDRLERHRLDRDWTQERLATEAGVGRATVQRIEGGDSVQLASILRVLRALGLLDGLEAAVPAPADQPIARLERRGHAPRRRASGTRGGPARPPADEPWRWPDEPGATP</sequence>